<keyword evidence="3" id="KW-1185">Reference proteome</keyword>
<evidence type="ECO:0000313" key="3">
    <source>
        <dbReference type="Proteomes" id="UP000587760"/>
    </source>
</evidence>
<dbReference type="RefSeq" id="WP_184748516.1">
    <property type="nucleotide sequence ID" value="NZ_JACHGJ010000010.1"/>
</dbReference>
<evidence type="ECO:0000313" key="2">
    <source>
        <dbReference type="EMBL" id="MBB6482284.1"/>
    </source>
</evidence>
<reference evidence="2 3" key="1">
    <citation type="submission" date="2020-08" db="EMBL/GenBank/DDBJ databases">
        <title>Genomic Encyclopedia of Type Strains, Phase IV (KMG-IV): sequencing the most valuable type-strain genomes for metagenomic binning, comparative biology and taxonomic classification.</title>
        <authorList>
            <person name="Goeker M."/>
        </authorList>
    </citation>
    <scope>NUCLEOTIDE SEQUENCE [LARGE SCALE GENOMIC DNA]</scope>
    <source>
        <strain evidence="2 3">DSM 2461</strain>
    </source>
</reference>
<comment type="caution">
    <text evidence="2">The sequence shown here is derived from an EMBL/GenBank/DDBJ whole genome shotgun (WGS) entry which is preliminary data.</text>
</comment>
<evidence type="ECO:0000256" key="1">
    <source>
        <dbReference type="SAM" id="Phobius"/>
    </source>
</evidence>
<protein>
    <submittedName>
        <fullName evidence="2">Uncharacterized protein</fullName>
    </submittedName>
</protein>
<organism evidence="2 3">
    <name type="scientific">Spirochaeta isovalerica</name>
    <dbReference type="NCBI Taxonomy" id="150"/>
    <lineage>
        <taxon>Bacteria</taxon>
        <taxon>Pseudomonadati</taxon>
        <taxon>Spirochaetota</taxon>
        <taxon>Spirochaetia</taxon>
        <taxon>Spirochaetales</taxon>
        <taxon>Spirochaetaceae</taxon>
        <taxon>Spirochaeta</taxon>
    </lineage>
</organism>
<keyword evidence="1" id="KW-0812">Transmembrane</keyword>
<proteinExistence type="predicted"/>
<feature type="transmembrane region" description="Helical" evidence="1">
    <location>
        <begin position="6"/>
        <end position="23"/>
    </location>
</feature>
<dbReference type="EMBL" id="JACHGJ010000010">
    <property type="protein sequence ID" value="MBB6482284.1"/>
    <property type="molecule type" value="Genomic_DNA"/>
</dbReference>
<dbReference type="Proteomes" id="UP000587760">
    <property type="component" value="Unassembled WGS sequence"/>
</dbReference>
<name>A0A841RA82_9SPIO</name>
<accession>A0A841RA82</accession>
<keyword evidence="1" id="KW-0472">Membrane</keyword>
<dbReference type="AlphaFoldDB" id="A0A841RA82"/>
<keyword evidence="1" id="KW-1133">Transmembrane helix</keyword>
<gene>
    <name evidence="2" type="ORF">HNR50_003973</name>
</gene>
<sequence>MDYILGTIIGWGIILLLLTPLFLHRGKKARKLINEWAIADNYELLDVKYKYFGSDIFSFIMKGYKMSYLVKVIDIQNEKKQLWLEIGDYWTGLLFSDINDIKTFST</sequence>